<dbReference type="InterPro" id="IPR001638">
    <property type="entry name" value="Solute-binding_3/MltF_N"/>
</dbReference>
<evidence type="ECO:0000256" key="1">
    <source>
        <dbReference type="ARBA" id="ARBA00010333"/>
    </source>
</evidence>
<evidence type="ECO:0000256" key="5">
    <source>
        <dbReference type="SAM" id="SignalP"/>
    </source>
</evidence>
<name>A0A8J3E7A5_9PROT</name>
<accession>A0A8J3E7A5</accession>
<dbReference type="EMBL" id="BMJQ01000033">
    <property type="protein sequence ID" value="GGF50246.1"/>
    <property type="molecule type" value="Genomic_DNA"/>
</dbReference>
<dbReference type="Gene3D" id="3.40.190.10">
    <property type="entry name" value="Periplasmic binding protein-like II"/>
    <property type="match status" value="2"/>
</dbReference>
<evidence type="ECO:0000259" key="6">
    <source>
        <dbReference type="SMART" id="SM00062"/>
    </source>
</evidence>
<comment type="caution">
    <text evidence="7">The sequence shown here is derived from an EMBL/GenBank/DDBJ whole genome shotgun (WGS) entry which is preliminary data.</text>
</comment>
<dbReference type="AlphaFoldDB" id="A0A8J3E7A5"/>
<dbReference type="PROSITE" id="PS01039">
    <property type="entry name" value="SBP_BACTERIAL_3"/>
    <property type="match status" value="1"/>
</dbReference>
<reference evidence="7" key="2">
    <citation type="submission" date="2020-09" db="EMBL/GenBank/DDBJ databases">
        <authorList>
            <person name="Sun Q."/>
            <person name="Zhou Y."/>
        </authorList>
    </citation>
    <scope>NUCLEOTIDE SEQUENCE</scope>
    <source>
        <strain evidence="7">CGMCC 1.15725</strain>
    </source>
</reference>
<dbReference type="InterPro" id="IPR018313">
    <property type="entry name" value="SBP_3_CS"/>
</dbReference>
<feature type="signal peptide" evidence="5">
    <location>
        <begin position="1"/>
        <end position="18"/>
    </location>
</feature>
<dbReference type="Pfam" id="PF00497">
    <property type="entry name" value="SBP_bac_3"/>
    <property type="match status" value="1"/>
</dbReference>
<keyword evidence="3 5" id="KW-0732">Signal</keyword>
<protein>
    <submittedName>
        <fullName evidence="7">Amino acid ABC transporter substrate-binding protein</fullName>
    </submittedName>
</protein>
<evidence type="ECO:0000256" key="4">
    <source>
        <dbReference type="RuleBase" id="RU003744"/>
    </source>
</evidence>
<organism evidence="7 8">
    <name type="scientific">Aliidongia dinghuensis</name>
    <dbReference type="NCBI Taxonomy" id="1867774"/>
    <lineage>
        <taxon>Bacteria</taxon>
        <taxon>Pseudomonadati</taxon>
        <taxon>Pseudomonadota</taxon>
        <taxon>Alphaproteobacteria</taxon>
        <taxon>Rhodospirillales</taxon>
        <taxon>Dongiaceae</taxon>
        <taxon>Aliidongia</taxon>
    </lineage>
</organism>
<evidence type="ECO:0000256" key="2">
    <source>
        <dbReference type="ARBA" id="ARBA00022448"/>
    </source>
</evidence>
<evidence type="ECO:0000313" key="7">
    <source>
        <dbReference type="EMBL" id="GGF50246.1"/>
    </source>
</evidence>
<gene>
    <name evidence="7" type="ORF">GCM10011611_65840</name>
</gene>
<keyword evidence="8" id="KW-1185">Reference proteome</keyword>
<keyword evidence="2" id="KW-0813">Transport</keyword>
<dbReference type="Proteomes" id="UP000646365">
    <property type="component" value="Unassembled WGS sequence"/>
</dbReference>
<sequence length="337" mass="36240">MTSGLAVAAAFWTSTASATVLDTVKQRGALNCGTDNTAPGFGYLNTKTGKMEGLDVDFCRAMAAAVFGDGSKVNFVIVTDKSRFNALQTGQVDVVFAHTTVKPVRESAIGIDFLPINFYDGTGIMVKASAGVKSVTDLEGATICTTQGSGTESTLANTIKKYNFKSTKVLTFENLEKLFSALEGGRCNAMSTDKSALAAWRGNSAKPQDYTILPDTLDKSPFAGFVVANDSKWRNLLRWATYALFQAEEWDITTANLAEKLKSDDPFIQKFLGVKNGFGADFGVGNDFIASMIKAVGNYGEIYDRNLGPKTPYFIDRTGTPNAAWSKGGAEYSPPWN</sequence>
<dbReference type="PANTHER" id="PTHR30085">
    <property type="entry name" value="AMINO ACID ABC TRANSPORTER PERMEASE"/>
    <property type="match status" value="1"/>
</dbReference>
<feature type="domain" description="Solute-binding protein family 3/N-terminal" evidence="6">
    <location>
        <begin position="29"/>
        <end position="260"/>
    </location>
</feature>
<dbReference type="GO" id="GO:0006865">
    <property type="term" value="P:amino acid transport"/>
    <property type="evidence" value="ECO:0007669"/>
    <property type="project" value="TreeGrafter"/>
</dbReference>
<proteinExistence type="inferred from homology"/>
<evidence type="ECO:0000256" key="3">
    <source>
        <dbReference type="ARBA" id="ARBA00022729"/>
    </source>
</evidence>
<comment type="similarity">
    <text evidence="1 4">Belongs to the bacterial solute-binding protein 3 family.</text>
</comment>
<dbReference type="InterPro" id="IPR051455">
    <property type="entry name" value="Bact_solute-bind_prot3"/>
</dbReference>
<dbReference type="PANTHER" id="PTHR30085:SF7">
    <property type="entry name" value="AMINO-ACID ABC TRANSPORTER-BINDING PROTEIN YHDW-RELATED"/>
    <property type="match status" value="1"/>
</dbReference>
<dbReference type="SMART" id="SM00062">
    <property type="entry name" value="PBPb"/>
    <property type="match status" value="1"/>
</dbReference>
<dbReference type="SUPFAM" id="SSF53850">
    <property type="entry name" value="Periplasmic binding protein-like II"/>
    <property type="match status" value="1"/>
</dbReference>
<reference evidence="7" key="1">
    <citation type="journal article" date="2014" name="Int. J. Syst. Evol. Microbiol.">
        <title>Complete genome sequence of Corynebacterium casei LMG S-19264T (=DSM 44701T), isolated from a smear-ripened cheese.</title>
        <authorList>
            <consortium name="US DOE Joint Genome Institute (JGI-PGF)"/>
            <person name="Walter F."/>
            <person name="Albersmeier A."/>
            <person name="Kalinowski J."/>
            <person name="Ruckert C."/>
        </authorList>
    </citation>
    <scope>NUCLEOTIDE SEQUENCE</scope>
    <source>
        <strain evidence="7">CGMCC 1.15725</strain>
    </source>
</reference>
<feature type="chain" id="PRO_5035207427" evidence="5">
    <location>
        <begin position="19"/>
        <end position="337"/>
    </location>
</feature>
<evidence type="ECO:0000313" key="8">
    <source>
        <dbReference type="Proteomes" id="UP000646365"/>
    </source>
</evidence>